<gene>
    <name evidence="1" type="ORF">IEQ34_021913</name>
</gene>
<sequence length="62" mass="6769">MEIEQLRWSKISAGTVDPLHLRSDSVGDVEREADFGSIATELDHFLGRFPKSKPSAVLVGDG</sequence>
<name>A0AAV7FXK4_DENCH</name>
<dbReference type="AlphaFoldDB" id="A0AAV7FXK4"/>
<evidence type="ECO:0000313" key="1">
    <source>
        <dbReference type="EMBL" id="KAH0448113.1"/>
    </source>
</evidence>
<reference evidence="1 2" key="1">
    <citation type="journal article" date="2021" name="Hortic Res">
        <title>Chromosome-scale assembly of the Dendrobium chrysotoxum genome enhances the understanding of orchid evolution.</title>
        <authorList>
            <person name="Zhang Y."/>
            <person name="Zhang G.Q."/>
            <person name="Zhang D."/>
            <person name="Liu X.D."/>
            <person name="Xu X.Y."/>
            <person name="Sun W.H."/>
            <person name="Yu X."/>
            <person name="Zhu X."/>
            <person name="Wang Z.W."/>
            <person name="Zhao X."/>
            <person name="Zhong W.Y."/>
            <person name="Chen H."/>
            <person name="Yin W.L."/>
            <person name="Huang T."/>
            <person name="Niu S.C."/>
            <person name="Liu Z.J."/>
        </authorList>
    </citation>
    <scope>NUCLEOTIDE SEQUENCE [LARGE SCALE GENOMIC DNA]</scope>
    <source>
        <strain evidence="1">Lindl</strain>
    </source>
</reference>
<proteinExistence type="predicted"/>
<comment type="caution">
    <text evidence="1">The sequence shown here is derived from an EMBL/GenBank/DDBJ whole genome shotgun (WGS) entry which is preliminary data.</text>
</comment>
<keyword evidence="2" id="KW-1185">Reference proteome</keyword>
<dbReference type="Proteomes" id="UP000775213">
    <property type="component" value="Unassembled WGS sequence"/>
</dbReference>
<protein>
    <submittedName>
        <fullName evidence="1">Uncharacterized protein</fullName>
    </submittedName>
</protein>
<dbReference type="EMBL" id="JAGFBR010000019">
    <property type="protein sequence ID" value="KAH0448113.1"/>
    <property type="molecule type" value="Genomic_DNA"/>
</dbReference>
<organism evidence="1 2">
    <name type="scientific">Dendrobium chrysotoxum</name>
    <name type="common">Orchid</name>
    <dbReference type="NCBI Taxonomy" id="161865"/>
    <lineage>
        <taxon>Eukaryota</taxon>
        <taxon>Viridiplantae</taxon>
        <taxon>Streptophyta</taxon>
        <taxon>Embryophyta</taxon>
        <taxon>Tracheophyta</taxon>
        <taxon>Spermatophyta</taxon>
        <taxon>Magnoliopsida</taxon>
        <taxon>Liliopsida</taxon>
        <taxon>Asparagales</taxon>
        <taxon>Orchidaceae</taxon>
        <taxon>Epidendroideae</taxon>
        <taxon>Malaxideae</taxon>
        <taxon>Dendrobiinae</taxon>
        <taxon>Dendrobium</taxon>
    </lineage>
</organism>
<evidence type="ECO:0000313" key="2">
    <source>
        <dbReference type="Proteomes" id="UP000775213"/>
    </source>
</evidence>
<accession>A0AAV7FXK4</accession>